<dbReference type="SUPFAM" id="SSF52021">
    <property type="entry name" value="Carbamoyl phosphate synthetase, small subunit N-terminal domain"/>
    <property type="match status" value="1"/>
</dbReference>
<feature type="active site" description="Nucleophile" evidence="8">
    <location>
        <position position="267"/>
    </location>
</feature>
<keyword evidence="4 8" id="KW-0547">Nucleotide-binding</keyword>
<feature type="active site" evidence="8">
    <location>
        <position position="353"/>
    </location>
</feature>
<dbReference type="Proteomes" id="UP001221217">
    <property type="component" value="Unassembled WGS sequence"/>
</dbReference>
<evidence type="ECO:0000313" key="10">
    <source>
        <dbReference type="EMBL" id="MDC7228390.1"/>
    </source>
</evidence>
<dbReference type="PANTHER" id="PTHR43418">
    <property type="entry name" value="MULTIFUNCTIONAL TRYPTOPHAN BIOSYNTHESIS PROTEIN-RELATED"/>
    <property type="match status" value="1"/>
</dbReference>
<dbReference type="GO" id="GO:0044205">
    <property type="term" value="P:'de novo' UMP biosynthetic process"/>
    <property type="evidence" value="ECO:0007669"/>
    <property type="project" value="UniProtKB-UniRule"/>
</dbReference>
<comment type="subunit">
    <text evidence="8">Composed of two chains; the small (or glutamine) chain promotes the hydrolysis of glutamine to ammonia, which is used by the large (or ammonia) chain to synthesize carbamoyl phosphate. Tetramer of heterodimers (alpha,beta)4.</text>
</comment>
<organism evidence="10 11">
    <name type="scientific">Candidatus Thalassospirochaeta sargassi</name>
    <dbReference type="NCBI Taxonomy" id="3119039"/>
    <lineage>
        <taxon>Bacteria</taxon>
        <taxon>Pseudomonadati</taxon>
        <taxon>Spirochaetota</taxon>
        <taxon>Spirochaetia</taxon>
        <taxon>Spirochaetales</taxon>
        <taxon>Spirochaetaceae</taxon>
        <taxon>Candidatus Thalassospirochaeta</taxon>
    </lineage>
</organism>
<dbReference type="CDD" id="cd01744">
    <property type="entry name" value="GATase1_CPSase"/>
    <property type="match status" value="1"/>
</dbReference>
<keyword evidence="3 8" id="KW-0436">Ligase</keyword>
<dbReference type="InterPro" id="IPR035686">
    <property type="entry name" value="CPSase_GATase1"/>
</dbReference>
<evidence type="ECO:0000256" key="5">
    <source>
        <dbReference type="ARBA" id="ARBA00022840"/>
    </source>
</evidence>
<feature type="binding site" evidence="8">
    <location>
        <position position="311"/>
    </location>
    <ligand>
        <name>L-glutamine</name>
        <dbReference type="ChEBI" id="CHEBI:58359"/>
    </ligand>
</feature>
<feature type="binding site" evidence="8">
    <location>
        <position position="49"/>
    </location>
    <ligand>
        <name>L-glutamine</name>
        <dbReference type="ChEBI" id="CHEBI:58359"/>
    </ligand>
</feature>
<comment type="pathway">
    <text evidence="1 8">Amino-acid biosynthesis; L-arginine biosynthesis; carbamoyl phosphate from bicarbonate: step 1/1.</text>
</comment>
<sequence>MKKNSCLVLEDGSFFAGISFGAEPGEETNGEVVFNTGMSGYHEILTDPSYTGQIVMMTYPHIGNYGDMQAWTEVGPEEEGRRTIKARALVVRSVYKGRVYEGRQTLDNFMKENGVCGISDIDTRALTLKLRENGSQKGCIIKCEILDGKPSETALAAAAERIKNMPDMQGLNLIGNVGTAGDQVVNPGKKTSFAVVDCGIKANIVRELVKRDITVRLFQSSSSAEDILNSGVKGVLFSNGPGDPAVLEKQIGLVEDLIDKIPVFGICLGHQLISLALGAETYKMKFGHHGINNPVRDEITGKVFVSSQNHGFAVKEESLPSDVKLWFMNANDKSVEGIISKDRKIASVQFHPEAAPGPVDTSWIFDEYISIAEGK</sequence>
<dbReference type="AlphaFoldDB" id="A0AAJ1IJL6"/>
<keyword evidence="8" id="KW-0665">Pyrimidine biosynthesis</keyword>
<feature type="region of interest" description="CPSase" evidence="8">
    <location>
        <begin position="1"/>
        <end position="189"/>
    </location>
</feature>
<dbReference type="Gene3D" id="3.50.30.20">
    <property type="entry name" value="Carbamoyl-phosphate synthase small subunit, N-terminal domain"/>
    <property type="match status" value="1"/>
</dbReference>
<dbReference type="NCBIfam" id="TIGR01368">
    <property type="entry name" value="CPSaseIIsmall"/>
    <property type="match status" value="1"/>
</dbReference>
<dbReference type="Pfam" id="PF00117">
    <property type="entry name" value="GATase"/>
    <property type="match status" value="1"/>
</dbReference>
<dbReference type="InterPro" id="IPR002474">
    <property type="entry name" value="CarbamoylP_synth_ssu_N"/>
</dbReference>
<proteinExistence type="inferred from homology"/>
<dbReference type="PRINTS" id="PR00096">
    <property type="entry name" value="GATASE"/>
</dbReference>
<evidence type="ECO:0000256" key="4">
    <source>
        <dbReference type="ARBA" id="ARBA00022741"/>
    </source>
</evidence>
<feature type="binding site" evidence="8">
    <location>
        <position position="268"/>
    </location>
    <ligand>
        <name>L-glutamine</name>
        <dbReference type="ChEBI" id="CHEBI:58359"/>
    </ligand>
</feature>
<dbReference type="EMBL" id="JAQQAL010000045">
    <property type="protein sequence ID" value="MDC7228390.1"/>
    <property type="molecule type" value="Genomic_DNA"/>
</dbReference>
<dbReference type="InterPro" id="IPR017926">
    <property type="entry name" value="GATASE"/>
</dbReference>
<keyword evidence="6 8" id="KW-0315">Glutamine amidotransferase</keyword>
<feature type="binding site" evidence="8">
    <location>
        <position position="309"/>
    </location>
    <ligand>
        <name>L-glutamine</name>
        <dbReference type="ChEBI" id="CHEBI:58359"/>
    </ligand>
</feature>
<dbReference type="GO" id="GO:0004088">
    <property type="term" value="F:carbamoyl-phosphate synthase (glutamine-hydrolyzing) activity"/>
    <property type="evidence" value="ECO:0007669"/>
    <property type="project" value="UniProtKB-UniRule"/>
</dbReference>
<evidence type="ECO:0000256" key="6">
    <source>
        <dbReference type="ARBA" id="ARBA00022962"/>
    </source>
</evidence>
<comment type="caution">
    <text evidence="10">The sequence shown here is derived from an EMBL/GenBank/DDBJ whole genome shotgun (WGS) entry which is preliminary data.</text>
</comment>
<gene>
    <name evidence="8 10" type="primary">carA</name>
    <name evidence="10" type="ORF">PQJ61_16625</name>
</gene>
<comment type="similarity">
    <text evidence="2 8">Belongs to the CarA family.</text>
</comment>
<keyword evidence="5 8" id="KW-0067">ATP-binding</keyword>
<feature type="active site" evidence="8">
    <location>
        <position position="351"/>
    </location>
</feature>
<keyword evidence="8" id="KW-0028">Amino-acid biosynthesis</keyword>
<name>A0AAJ1IJL6_9SPIO</name>
<keyword evidence="8" id="KW-0055">Arginine biosynthesis</keyword>
<dbReference type="PRINTS" id="PR00099">
    <property type="entry name" value="CPSGATASE"/>
</dbReference>
<evidence type="ECO:0000259" key="9">
    <source>
        <dbReference type="SMART" id="SM01097"/>
    </source>
</evidence>
<evidence type="ECO:0000256" key="2">
    <source>
        <dbReference type="ARBA" id="ARBA00007800"/>
    </source>
</evidence>
<protein>
    <recommendedName>
        <fullName evidence="8">Carbamoyl phosphate synthase small chain</fullName>
        <ecNumber evidence="8">6.3.5.5</ecNumber>
    </recommendedName>
    <alternativeName>
        <fullName evidence="8">Carbamoyl phosphate synthetase glutamine chain</fullName>
    </alternativeName>
</protein>
<evidence type="ECO:0000256" key="1">
    <source>
        <dbReference type="ARBA" id="ARBA00005077"/>
    </source>
</evidence>
<feature type="domain" description="Carbamoyl-phosphate synthase small subunit N-terminal" evidence="9">
    <location>
        <begin position="3"/>
        <end position="141"/>
    </location>
</feature>
<comment type="pathway">
    <text evidence="8">Pyrimidine metabolism; UMP biosynthesis via de novo pathway; (S)-dihydroorotate from bicarbonate: step 1/3.</text>
</comment>
<dbReference type="Pfam" id="PF00988">
    <property type="entry name" value="CPSase_sm_chain"/>
    <property type="match status" value="1"/>
</dbReference>
<dbReference type="Gene3D" id="3.40.50.880">
    <property type="match status" value="1"/>
</dbReference>
<dbReference type="GO" id="GO:0006541">
    <property type="term" value="P:glutamine metabolic process"/>
    <property type="evidence" value="ECO:0007669"/>
    <property type="project" value="InterPro"/>
</dbReference>
<dbReference type="HAMAP" id="MF_01209">
    <property type="entry name" value="CPSase_S_chain"/>
    <property type="match status" value="1"/>
</dbReference>
<dbReference type="GO" id="GO:0005524">
    <property type="term" value="F:ATP binding"/>
    <property type="evidence" value="ECO:0007669"/>
    <property type="project" value="UniProtKB-UniRule"/>
</dbReference>
<dbReference type="PANTHER" id="PTHR43418:SF7">
    <property type="entry name" value="CARBAMOYL-PHOSPHATE SYNTHASE SMALL CHAIN"/>
    <property type="match status" value="1"/>
</dbReference>
<dbReference type="InterPro" id="IPR029062">
    <property type="entry name" value="Class_I_gatase-like"/>
</dbReference>
<comment type="function">
    <text evidence="8">Small subunit of the glutamine-dependent carbamoyl phosphate synthetase (CPSase). CPSase catalyzes the formation of carbamoyl phosphate from the ammonia moiety of glutamine, carbonate, and phosphate donated by ATP, constituting the first step of 2 biosynthetic pathways, one leading to arginine and/or urea and the other to pyrimidine nucleotides. The small subunit (glutamine amidotransferase) binds and cleaves glutamine to supply the large subunit with the substrate ammonia.</text>
</comment>
<evidence type="ECO:0000256" key="7">
    <source>
        <dbReference type="ARBA" id="ARBA00048816"/>
    </source>
</evidence>
<dbReference type="InterPro" id="IPR036480">
    <property type="entry name" value="CarbP_synth_ssu_N_sf"/>
</dbReference>
<dbReference type="SMART" id="SM01097">
    <property type="entry name" value="CPSase_sm_chain"/>
    <property type="match status" value="1"/>
</dbReference>
<dbReference type="SUPFAM" id="SSF52317">
    <property type="entry name" value="Class I glutamine amidotransferase-like"/>
    <property type="match status" value="1"/>
</dbReference>
<feature type="binding site" evidence="8">
    <location>
        <position position="312"/>
    </location>
    <ligand>
        <name>L-glutamine</name>
        <dbReference type="ChEBI" id="CHEBI:58359"/>
    </ligand>
</feature>
<evidence type="ECO:0000256" key="3">
    <source>
        <dbReference type="ARBA" id="ARBA00022598"/>
    </source>
</evidence>
<feature type="binding site" evidence="8">
    <location>
        <position position="240"/>
    </location>
    <ligand>
        <name>L-glutamine</name>
        <dbReference type="ChEBI" id="CHEBI:58359"/>
    </ligand>
</feature>
<dbReference type="EC" id="6.3.5.5" evidence="8"/>
<dbReference type="GO" id="GO:0006526">
    <property type="term" value="P:L-arginine biosynthetic process"/>
    <property type="evidence" value="ECO:0007669"/>
    <property type="project" value="UniProtKB-UniRule"/>
</dbReference>
<feature type="binding site" evidence="8">
    <location>
        <position position="271"/>
    </location>
    <ligand>
        <name>L-glutamine</name>
        <dbReference type="ChEBI" id="CHEBI:58359"/>
    </ligand>
</feature>
<feature type="binding site" evidence="8">
    <location>
        <position position="242"/>
    </location>
    <ligand>
        <name>L-glutamine</name>
        <dbReference type="ChEBI" id="CHEBI:58359"/>
    </ligand>
</feature>
<comment type="catalytic activity">
    <reaction evidence="7 8">
        <text>hydrogencarbonate + L-glutamine + 2 ATP + H2O = carbamoyl phosphate + L-glutamate + 2 ADP + phosphate + 2 H(+)</text>
        <dbReference type="Rhea" id="RHEA:18633"/>
        <dbReference type="ChEBI" id="CHEBI:15377"/>
        <dbReference type="ChEBI" id="CHEBI:15378"/>
        <dbReference type="ChEBI" id="CHEBI:17544"/>
        <dbReference type="ChEBI" id="CHEBI:29985"/>
        <dbReference type="ChEBI" id="CHEBI:30616"/>
        <dbReference type="ChEBI" id="CHEBI:43474"/>
        <dbReference type="ChEBI" id="CHEBI:58228"/>
        <dbReference type="ChEBI" id="CHEBI:58359"/>
        <dbReference type="ChEBI" id="CHEBI:456216"/>
        <dbReference type="EC" id="6.3.5.5"/>
    </reaction>
</comment>
<comment type="catalytic activity">
    <reaction evidence="8">
        <text>L-glutamine + H2O = L-glutamate + NH4(+)</text>
        <dbReference type="Rhea" id="RHEA:15889"/>
        <dbReference type="ChEBI" id="CHEBI:15377"/>
        <dbReference type="ChEBI" id="CHEBI:28938"/>
        <dbReference type="ChEBI" id="CHEBI:29985"/>
        <dbReference type="ChEBI" id="CHEBI:58359"/>
    </reaction>
</comment>
<reference evidence="10 11" key="1">
    <citation type="submission" date="2022-12" db="EMBL/GenBank/DDBJ databases">
        <title>Metagenome assembled genome from gulf of manar.</title>
        <authorList>
            <person name="Kohli P."/>
            <person name="Pk S."/>
            <person name="Venkata Ramana C."/>
            <person name="Sasikala C."/>
        </authorList>
    </citation>
    <scope>NUCLEOTIDE SEQUENCE [LARGE SCALE GENOMIC DNA]</scope>
    <source>
        <strain evidence="10">JB008</strain>
    </source>
</reference>
<dbReference type="PROSITE" id="PS51273">
    <property type="entry name" value="GATASE_TYPE_1"/>
    <property type="match status" value="1"/>
</dbReference>
<evidence type="ECO:0000313" key="11">
    <source>
        <dbReference type="Proteomes" id="UP001221217"/>
    </source>
</evidence>
<dbReference type="InterPro" id="IPR006274">
    <property type="entry name" value="CarbamoylP_synth_ssu"/>
</dbReference>
<evidence type="ECO:0000256" key="8">
    <source>
        <dbReference type="HAMAP-Rule" id="MF_01209"/>
    </source>
</evidence>
<dbReference type="NCBIfam" id="NF009475">
    <property type="entry name" value="PRK12838.1"/>
    <property type="match status" value="1"/>
</dbReference>
<dbReference type="InterPro" id="IPR050472">
    <property type="entry name" value="Anth_synth/Amidotransfase"/>
</dbReference>
<accession>A0AAJ1IJL6</accession>
<dbReference type="PRINTS" id="PR00097">
    <property type="entry name" value="ANTSNTHASEII"/>
</dbReference>
<dbReference type="GO" id="GO:0006207">
    <property type="term" value="P:'de novo' pyrimidine nucleobase biosynthetic process"/>
    <property type="evidence" value="ECO:0007669"/>
    <property type="project" value="InterPro"/>
</dbReference>